<reference evidence="1 2" key="1">
    <citation type="submission" date="2014-04" db="EMBL/GenBank/DDBJ databases">
        <authorList>
            <consortium name="DOE Joint Genome Institute"/>
            <person name="Kuo A."/>
            <person name="Ruytinx J."/>
            <person name="Rineau F."/>
            <person name="Colpaert J."/>
            <person name="Kohler A."/>
            <person name="Nagy L.G."/>
            <person name="Floudas D."/>
            <person name="Copeland A."/>
            <person name="Barry K.W."/>
            <person name="Cichocki N."/>
            <person name="Veneault-Fourrey C."/>
            <person name="LaButti K."/>
            <person name="Lindquist E.A."/>
            <person name="Lipzen A."/>
            <person name="Lundell T."/>
            <person name="Morin E."/>
            <person name="Murat C."/>
            <person name="Sun H."/>
            <person name="Tunlid A."/>
            <person name="Henrissat B."/>
            <person name="Grigoriev I.V."/>
            <person name="Hibbett D.S."/>
            <person name="Martin F."/>
            <person name="Nordberg H.P."/>
            <person name="Cantor M.N."/>
            <person name="Hua S.X."/>
        </authorList>
    </citation>
    <scope>NUCLEOTIDE SEQUENCE [LARGE SCALE GENOMIC DNA]</scope>
    <source>
        <strain evidence="1 2">UH-Slu-Lm8-n1</strain>
    </source>
</reference>
<dbReference type="InParanoid" id="A0A0D0BM28"/>
<reference evidence="2" key="2">
    <citation type="submission" date="2015-01" db="EMBL/GenBank/DDBJ databases">
        <title>Evolutionary Origins and Diversification of the Mycorrhizal Mutualists.</title>
        <authorList>
            <consortium name="DOE Joint Genome Institute"/>
            <consortium name="Mycorrhizal Genomics Consortium"/>
            <person name="Kohler A."/>
            <person name="Kuo A."/>
            <person name="Nagy L.G."/>
            <person name="Floudas D."/>
            <person name="Copeland A."/>
            <person name="Barry K.W."/>
            <person name="Cichocki N."/>
            <person name="Veneault-Fourrey C."/>
            <person name="LaButti K."/>
            <person name="Lindquist E.A."/>
            <person name="Lipzen A."/>
            <person name="Lundell T."/>
            <person name="Morin E."/>
            <person name="Murat C."/>
            <person name="Riley R."/>
            <person name="Ohm R."/>
            <person name="Sun H."/>
            <person name="Tunlid A."/>
            <person name="Henrissat B."/>
            <person name="Grigoriev I.V."/>
            <person name="Hibbett D.S."/>
            <person name="Martin F."/>
        </authorList>
    </citation>
    <scope>NUCLEOTIDE SEQUENCE [LARGE SCALE GENOMIC DNA]</scope>
    <source>
        <strain evidence="2">UH-Slu-Lm8-n1</strain>
    </source>
</reference>
<sequence>MQLRQSNCCASYRFTRTGVALSREEKRGYADTYFYCVRVEGINENHGKFEHWYSCEITHLVYGIAS</sequence>
<dbReference type="AlphaFoldDB" id="A0A0D0BM28"/>
<accession>A0A0D0BM28</accession>
<dbReference type="HOGENOM" id="CLU_2832903_0_0_1"/>
<evidence type="ECO:0000313" key="2">
    <source>
        <dbReference type="Proteomes" id="UP000054485"/>
    </source>
</evidence>
<protein>
    <submittedName>
        <fullName evidence="1">Unplaced genomic scaffold CY34scaffold_61, whole genome shotgun sequence</fullName>
    </submittedName>
</protein>
<organism evidence="1 2">
    <name type="scientific">Suillus luteus UH-Slu-Lm8-n1</name>
    <dbReference type="NCBI Taxonomy" id="930992"/>
    <lineage>
        <taxon>Eukaryota</taxon>
        <taxon>Fungi</taxon>
        <taxon>Dikarya</taxon>
        <taxon>Basidiomycota</taxon>
        <taxon>Agaricomycotina</taxon>
        <taxon>Agaricomycetes</taxon>
        <taxon>Agaricomycetidae</taxon>
        <taxon>Boletales</taxon>
        <taxon>Suillineae</taxon>
        <taxon>Suillaceae</taxon>
        <taxon>Suillus</taxon>
    </lineage>
</organism>
<proteinExistence type="predicted"/>
<dbReference type="Proteomes" id="UP000054485">
    <property type="component" value="Unassembled WGS sequence"/>
</dbReference>
<gene>
    <name evidence="1" type="ORF">CY34DRAFT_802755</name>
</gene>
<keyword evidence="2" id="KW-1185">Reference proteome</keyword>
<evidence type="ECO:0000313" key="1">
    <source>
        <dbReference type="EMBL" id="KIK44358.1"/>
    </source>
</evidence>
<name>A0A0D0BM28_9AGAM</name>
<dbReference type="EMBL" id="KN835192">
    <property type="protein sequence ID" value="KIK44358.1"/>
    <property type="molecule type" value="Genomic_DNA"/>
</dbReference>